<proteinExistence type="predicted"/>
<dbReference type="AlphaFoldDB" id="A0A6A4P195"/>
<name>A0A6A4P195_LUPAL</name>
<evidence type="ECO:0000313" key="1">
    <source>
        <dbReference type="EMBL" id="KAE9595190.1"/>
    </source>
</evidence>
<organism evidence="1 2">
    <name type="scientific">Lupinus albus</name>
    <name type="common">White lupine</name>
    <name type="synonym">Lupinus termis</name>
    <dbReference type="NCBI Taxonomy" id="3870"/>
    <lineage>
        <taxon>Eukaryota</taxon>
        <taxon>Viridiplantae</taxon>
        <taxon>Streptophyta</taxon>
        <taxon>Embryophyta</taxon>
        <taxon>Tracheophyta</taxon>
        <taxon>Spermatophyta</taxon>
        <taxon>Magnoliopsida</taxon>
        <taxon>eudicotyledons</taxon>
        <taxon>Gunneridae</taxon>
        <taxon>Pentapetalae</taxon>
        <taxon>rosids</taxon>
        <taxon>fabids</taxon>
        <taxon>Fabales</taxon>
        <taxon>Fabaceae</taxon>
        <taxon>Papilionoideae</taxon>
        <taxon>50 kb inversion clade</taxon>
        <taxon>genistoids sensu lato</taxon>
        <taxon>core genistoids</taxon>
        <taxon>Genisteae</taxon>
        <taxon>Lupinus</taxon>
    </lineage>
</organism>
<evidence type="ECO:0000313" key="2">
    <source>
        <dbReference type="Proteomes" id="UP000447434"/>
    </source>
</evidence>
<gene>
    <name evidence="1" type="ORF">Lalb_Chr17g0336091</name>
</gene>
<accession>A0A6A4P195</accession>
<sequence>MLFKRPELGLFTEKGGMTCYRLDTKPLKGGLTCFHPYLYWINKSNFLNKKW</sequence>
<reference evidence="2" key="1">
    <citation type="journal article" date="2020" name="Nat. Commun.">
        <title>Genome sequence of the cluster root forming white lupin.</title>
        <authorList>
            <person name="Hufnagel B."/>
            <person name="Marques A."/>
            <person name="Soriano A."/>
            <person name="Marques L."/>
            <person name="Divol F."/>
            <person name="Doumas P."/>
            <person name="Sallet E."/>
            <person name="Mancinotti D."/>
            <person name="Carrere S."/>
            <person name="Marande W."/>
            <person name="Arribat S."/>
            <person name="Keller J."/>
            <person name="Huneau C."/>
            <person name="Blein T."/>
            <person name="Aime D."/>
            <person name="Laguerre M."/>
            <person name="Taylor J."/>
            <person name="Schubert V."/>
            <person name="Nelson M."/>
            <person name="Geu-Flores F."/>
            <person name="Crespi M."/>
            <person name="Gallardo-Guerrero K."/>
            <person name="Delaux P.-M."/>
            <person name="Salse J."/>
            <person name="Berges H."/>
            <person name="Guyot R."/>
            <person name="Gouzy J."/>
            <person name="Peret B."/>
        </authorList>
    </citation>
    <scope>NUCLEOTIDE SEQUENCE [LARGE SCALE GENOMIC DNA]</scope>
    <source>
        <strain evidence="2">cv. Amiga</strain>
    </source>
</reference>
<comment type="caution">
    <text evidence="1">The sequence shown here is derived from an EMBL/GenBank/DDBJ whole genome shotgun (WGS) entry which is preliminary data.</text>
</comment>
<dbReference type="EMBL" id="WOCE01000017">
    <property type="protein sequence ID" value="KAE9595190.1"/>
    <property type="molecule type" value="Genomic_DNA"/>
</dbReference>
<keyword evidence="2" id="KW-1185">Reference proteome</keyword>
<dbReference type="Proteomes" id="UP000447434">
    <property type="component" value="Chromosome 17"/>
</dbReference>
<protein>
    <submittedName>
        <fullName evidence="1">Uncharacterized protein</fullName>
    </submittedName>
</protein>